<dbReference type="GO" id="GO:0070939">
    <property type="term" value="C:Dsl1/NZR complex"/>
    <property type="evidence" value="ECO:0007669"/>
    <property type="project" value="TreeGrafter"/>
</dbReference>
<dbReference type="PANTHER" id="PTHR15922">
    <property type="entry name" value="NEUROBLASTOMA-AMPLIFIED SEQUENCE"/>
    <property type="match status" value="1"/>
</dbReference>
<sequence length="349" mass="39034">MPEIRIVAEDLISLDSAINCFFSLCKTANSAADLDVLQAILEQWEMLFSSREIKKEAASSPNESKWSNDDWDEGWETFPDDLINEEKEKESHSISNFHACWMEIVKKLVIYGRPSAVMELLDQSLLKPGGLLLDEGEAKSLFEMLVNIDCFVVVKILLLLPYDAPRLQCLQEAELVLKERGVPSNHIVHEYELLTVVLSAEVMQIVIFNPAFGTVFSYMCYLVGHLARVCQEELLKHRDGKGGSPDWCWSLLFGTLLLPCFIAELVLAKQCILAGFIVSRWMHTHPSLGLIDTVQASLHKYLEGQLLRVSDPMNGDLGASCNLHGALSRLSSKLNNLLQSALSDLKPST</sequence>
<dbReference type="OrthoDB" id="19988at2759"/>
<dbReference type="GO" id="GO:0000149">
    <property type="term" value="F:SNARE binding"/>
    <property type="evidence" value="ECO:0007669"/>
    <property type="project" value="TreeGrafter"/>
</dbReference>
<protein>
    <submittedName>
        <fullName evidence="1">Uncharacterized protein</fullName>
    </submittedName>
</protein>
<dbReference type="GO" id="GO:0006890">
    <property type="term" value="P:retrograde vesicle-mediated transport, Golgi to endoplasmic reticulum"/>
    <property type="evidence" value="ECO:0007669"/>
    <property type="project" value="TreeGrafter"/>
</dbReference>
<evidence type="ECO:0000313" key="2">
    <source>
        <dbReference type="Proteomes" id="UP000639772"/>
    </source>
</evidence>
<reference evidence="1 2" key="1">
    <citation type="journal article" date="2020" name="Nat. Food">
        <title>A phased Vanilla planifolia genome enables genetic improvement of flavour and production.</title>
        <authorList>
            <person name="Hasing T."/>
            <person name="Tang H."/>
            <person name="Brym M."/>
            <person name="Khazi F."/>
            <person name="Huang T."/>
            <person name="Chambers A.H."/>
        </authorList>
    </citation>
    <scope>NUCLEOTIDE SEQUENCE [LARGE SCALE GENOMIC DNA]</scope>
    <source>
        <tissue evidence="1">Leaf</tissue>
    </source>
</reference>
<evidence type="ECO:0000313" key="1">
    <source>
        <dbReference type="EMBL" id="KAG0502426.1"/>
    </source>
</evidence>
<accession>A0A835S9W0</accession>
<dbReference type="EMBL" id="JADCNM010000001">
    <property type="protein sequence ID" value="KAG0502426.1"/>
    <property type="molecule type" value="Genomic_DNA"/>
</dbReference>
<dbReference type="Proteomes" id="UP000639772">
    <property type="component" value="Chromosome 1"/>
</dbReference>
<gene>
    <name evidence="1" type="ORF">HPP92_002498</name>
</gene>
<proteinExistence type="predicted"/>
<organism evidence="1 2">
    <name type="scientific">Vanilla planifolia</name>
    <name type="common">Vanilla</name>
    <dbReference type="NCBI Taxonomy" id="51239"/>
    <lineage>
        <taxon>Eukaryota</taxon>
        <taxon>Viridiplantae</taxon>
        <taxon>Streptophyta</taxon>
        <taxon>Embryophyta</taxon>
        <taxon>Tracheophyta</taxon>
        <taxon>Spermatophyta</taxon>
        <taxon>Magnoliopsida</taxon>
        <taxon>Liliopsida</taxon>
        <taxon>Asparagales</taxon>
        <taxon>Orchidaceae</taxon>
        <taxon>Vanilloideae</taxon>
        <taxon>Vanilleae</taxon>
        <taxon>Vanilla</taxon>
    </lineage>
</organism>
<dbReference type="PANTHER" id="PTHR15922:SF2">
    <property type="entry name" value="NBAS SUBUNIT OF NRZ TETHERING COMPLEX"/>
    <property type="match status" value="1"/>
</dbReference>
<name>A0A835S9W0_VANPL</name>
<comment type="caution">
    <text evidence="1">The sequence shown here is derived from an EMBL/GenBank/DDBJ whole genome shotgun (WGS) entry which is preliminary data.</text>
</comment>
<dbReference type="AlphaFoldDB" id="A0A835S9W0"/>